<evidence type="ECO:0000256" key="2">
    <source>
        <dbReference type="ARBA" id="ARBA00006742"/>
    </source>
</evidence>
<dbReference type="EMBL" id="LT629690">
    <property type="protein sequence ID" value="SDF90958.1"/>
    <property type="molecule type" value="Genomic_DNA"/>
</dbReference>
<comment type="similarity">
    <text evidence="2">Belongs to the YajC family.</text>
</comment>
<reference evidence="13" key="1">
    <citation type="submission" date="2016-10" db="EMBL/GenBank/DDBJ databases">
        <authorList>
            <person name="Varghese N."/>
            <person name="Submissions S."/>
        </authorList>
    </citation>
    <scope>NUCLEOTIDE SEQUENCE [LARGE SCALE GENOMIC DNA]</scope>
    <source>
        <strain evidence="13">GAS232</strain>
    </source>
</reference>
<evidence type="ECO:0000256" key="1">
    <source>
        <dbReference type="ARBA" id="ARBA00004162"/>
    </source>
</evidence>
<evidence type="ECO:0000256" key="6">
    <source>
        <dbReference type="ARBA" id="ARBA00022692"/>
    </source>
</evidence>
<evidence type="ECO:0000256" key="5">
    <source>
        <dbReference type="ARBA" id="ARBA00022475"/>
    </source>
</evidence>
<evidence type="ECO:0000256" key="9">
    <source>
        <dbReference type="ARBA" id="ARBA00023010"/>
    </source>
</evidence>
<dbReference type="InterPro" id="IPR003849">
    <property type="entry name" value="Preprotein_translocase_YajC"/>
</dbReference>
<dbReference type="NCBIfam" id="TIGR00739">
    <property type="entry name" value="yajC"/>
    <property type="match status" value="1"/>
</dbReference>
<protein>
    <recommendedName>
        <fullName evidence="3">Sec translocon accessory complex subunit YajC</fullName>
    </recommendedName>
</protein>
<evidence type="ECO:0000256" key="10">
    <source>
        <dbReference type="ARBA" id="ARBA00023136"/>
    </source>
</evidence>
<dbReference type="Proteomes" id="UP000182427">
    <property type="component" value="Chromosome I"/>
</dbReference>
<keyword evidence="7" id="KW-0653">Protein transport</keyword>
<evidence type="ECO:0000256" key="8">
    <source>
        <dbReference type="ARBA" id="ARBA00022989"/>
    </source>
</evidence>
<dbReference type="GO" id="GO:0015031">
    <property type="term" value="P:protein transport"/>
    <property type="evidence" value="ECO:0007669"/>
    <property type="project" value="UniProtKB-KW"/>
</dbReference>
<keyword evidence="4" id="KW-0813">Transport</keyword>
<dbReference type="PANTHER" id="PTHR33909">
    <property type="entry name" value="SEC TRANSLOCON ACCESSORY COMPLEX SUBUNIT YAJC"/>
    <property type="match status" value="1"/>
</dbReference>
<evidence type="ECO:0000256" key="7">
    <source>
        <dbReference type="ARBA" id="ARBA00022927"/>
    </source>
</evidence>
<evidence type="ECO:0000256" key="4">
    <source>
        <dbReference type="ARBA" id="ARBA00022448"/>
    </source>
</evidence>
<keyword evidence="9" id="KW-0811">Translocation</keyword>
<keyword evidence="13" id="KW-1185">Reference proteome</keyword>
<name>A0A1G7PXM9_9BACT</name>
<keyword evidence="5" id="KW-1003">Cell membrane</keyword>
<gene>
    <name evidence="12" type="ORF">SAMN05444167_3663</name>
</gene>
<keyword evidence="6 11" id="KW-0812">Transmembrane</keyword>
<dbReference type="GO" id="GO:0005886">
    <property type="term" value="C:plasma membrane"/>
    <property type="evidence" value="ECO:0007669"/>
    <property type="project" value="UniProtKB-SubCell"/>
</dbReference>
<keyword evidence="8 11" id="KW-1133">Transmembrane helix</keyword>
<proteinExistence type="inferred from homology"/>
<evidence type="ECO:0000313" key="12">
    <source>
        <dbReference type="EMBL" id="SDF90958.1"/>
    </source>
</evidence>
<dbReference type="PANTHER" id="PTHR33909:SF1">
    <property type="entry name" value="SEC TRANSLOCON ACCESSORY COMPLEX SUBUNIT YAJC"/>
    <property type="match status" value="1"/>
</dbReference>
<evidence type="ECO:0000256" key="3">
    <source>
        <dbReference type="ARBA" id="ARBA00014962"/>
    </source>
</evidence>
<accession>A0A1G7PXM9</accession>
<keyword evidence="10 11" id="KW-0472">Membrane</keyword>
<comment type="subcellular location">
    <subcellularLocation>
        <location evidence="1">Cell membrane</location>
        <topology evidence="1">Single-pass membrane protein</topology>
    </subcellularLocation>
</comment>
<dbReference type="SMART" id="SM01323">
    <property type="entry name" value="YajC"/>
    <property type="match status" value="1"/>
</dbReference>
<evidence type="ECO:0000256" key="11">
    <source>
        <dbReference type="SAM" id="Phobius"/>
    </source>
</evidence>
<evidence type="ECO:0000313" key="13">
    <source>
        <dbReference type="Proteomes" id="UP000182427"/>
    </source>
</evidence>
<organism evidence="12 13">
    <name type="scientific">Terriglobus roseus</name>
    <dbReference type="NCBI Taxonomy" id="392734"/>
    <lineage>
        <taxon>Bacteria</taxon>
        <taxon>Pseudomonadati</taxon>
        <taxon>Acidobacteriota</taxon>
        <taxon>Terriglobia</taxon>
        <taxon>Terriglobales</taxon>
        <taxon>Acidobacteriaceae</taxon>
        <taxon>Terriglobus</taxon>
    </lineage>
</organism>
<dbReference type="AlphaFoldDB" id="A0A1G7PXM9"/>
<dbReference type="Pfam" id="PF02699">
    <property type="entry name" value="YajC"/>
    <property type="match status" value="1"/>
</dbReference>
<sequence length="124" mass="13420">MNFAREPVAGVESRMFPVHALFALYFLQSSGGSAFGGFSLLLPVLLIGMVLLTAIPNQRKQKKWNEQLSQLKSGDRVATTGGIRGTIVSLKDDVVVLRTQPDGIKLEFLKTAIASVTTEEEAGQ</sequence>
<feature type="transmembrane region" description="Helical" evidence="11">
    <location>
        <begin position="34"/>
        <end position="55"/>
    </location>
</feature>